<protein>
    <submittedName>
        <fullName evidence="1">Uncharacterized protein</fullName>
    </submittedName>
</protein>
<dbReference type="AlphaFoldDB" id="A0A1B0BAL9"/>
<dbReference type="EnsemblMetazoa" id="GPPI024049-RA">
    <property type="protein sequence ID" value="GPPI024049-PA"/>
    <property type="gene ID" value="GPPI024049"/>
</dbReference>
<organism evidence="1 2">
    <name type="scientific">Glossina palpalis gambiensis</name>
    <dbReference type="NCBI Taxonomy" id="67801"/>
    <lineage>
        <taxon>Eukaryota</taxon>
        <taxon>Metazoa</taxon>
        <taxon>Ecdysozoa</taxon>
        <taxon>Arthropoda</taxon>
        <taxon>Hexapoda</taxon>
        <taxon>Insecta</taxon>
        <taxon>Pterygota</taxon>
        <taxon>Neoptera</taxon>
        <taxon>Endopterygota</taxon>
        <taxon>Diptera</taxon>
        <taxon>Brachycera</taxon>
        <taxon>Muscomorpha</taxon>
        <taxon>Hippoboscoidea</taxon>
        <taxon>Glossinidae</taxon>
        <taxon>Glossina</taxon>
    </lineage>
</organism>
<proteinExistence type="predicted"/>
<dbReference type="EMBL" id="JXJN01011053">
    <property type="status" value="NOT_ANNOTATED_CDS"/>
    <property type="molecule type" value="Genomic_DNA"/>
</dbReference>
<dbReference type="Proteomes" id="UP000092460">
    <property type="component" value="Unassembled WGS sequence"/>
</dbReference>
<evidence type="ECO:0000313" key="1">
    <source>
        <dbReference type="EnsemblMetazoa" id="GPPI024049-PA"/>
    </source>
</evidence>
<sequence length="178" mass="19219">MATAAAWSPSLDSSVLELLSFKIFMPNLLVRGGLREESNLAGTEVGKTAPLPVETDAGSKRAANSAFDISVFGRSNEAERRNIEKRNDTVGDAIIWQTLSNSSVMERTCKLSWPPVPTPAPPLLPLPPLPPIIPIPPSLSDMEMVRTRPKSPGKFAFEALISSGPIVCIDIKRCITAR</sequence>
<evidence type="ECO:0000313" key="2">
    <source>
        <dbReference type="Proteomes" id="UP000092460"/>
    </source>
</evidence>
<reference evidence="2" key="1">
    <citation type="submission" date="2015-01" db="EMBL/GenBank/DDBJ databases">
        <authorList>
            <person name="Aksoy S."/>
            <person name="Warren W."/>
            <person name="Wilson R.K."/>
        </authorList>
    </citation>
    <scope>NUCLEOTIDE SEQUENCE [LARGE SCALE GENOMIC DNA]</scope>
    <source>
        <strain evidence="2">IAEA</strain>
    </source>
</reference>
<reference evidence="1" key="2">
    <citation type="submission" date="2020-05" db="UniProtKB">
        <authorList>
            <consortium name="EnsemblMetazoa"/>
        </authorList>
    </citation>
    <scope>IDENTIFICATION</scope>
    <source>
        <strain evidence="1">IAEA</strain>
    </source>
</reference>
<accession>A0A1B0BAL9</accession>
<name>A0A1B0BAL9_9MUSC</name>
<keyword evidence="2" id="KW-1185">Reference proteome</keyword>
<dbReference type="VEuPathDB" id="VectorBase:GPPI024049"/>